<organism evidence="2 3">
    <name type="scientific">Burkholderia reimsis</name>
    <dbReference type="NCBI Taxonomy" id="2234132"/>
    <lineage>
        <taxon>Bacteria</taxon>
        <taxon>Pseudomonadati</taxon>
        <taxon>Pseudomonadota</taxon>
        <taxon>Betaproteobacteria</taxon>
        <taxon>Burkholderiales</taxon>
        <taxon>Burkholderiaceae</taxon>
        <taxon>Burkholderia</taxon>
    </lineage>
</organism>
<keyword evidence="1" id="KW-0472">Membrane</keyword>
<dbReference type="RefSeq" id="WP_113047474.1">
    <property type="nucleotide sequence ID" value="NZ_QMFZ01000041.1"/>
</dbReference>
<feature type="transmembrane region" description="Helical" evidence="1">
    <location>
        <begin position="78"/>
        <end position="96"/>
    </location>
</feature>
<protein>
    <submittedName>
        <fullName evidence="2">Uncharacterized protein</fullName>
    </submittedName>
</protein>
<accession>A0A365QKF2</accession>
<proteinExistence type="predicted"/>
<evidence type="ECO:0000313" key="2">
    <source>
        <dbReference type="EMBL" id="RBB33784.1"/>
    </source>
</evidence>
<keyword evidence="1" id="KW-0812">Transmembrane</keyword>
<reference evidence="2 3" key="1">
    <citation type="submission" date="2018-06" db="EMBL/GenBank/DDBJ databases">
        <title>Draft genome sequence of Burkholderia reimsis strain BE51 isolated from a French agricultural soil.</title>
        <authorList>
            <person name="Esmaeel Q."/>
        </authorList>
    </citation>
    <scope>NUCLEOTIDE SEQUENCE [LARGE SCALE GENOMIC DNA]</scope>
    <source>
        <strain evidence="2 3">BE51</strain>
    </source>
</reference>
<dbReference type="EMBL" id="QMFZ01000041">
    <property type="protein sequence ID" value="RBB33784.1"/>
    <property type="molecule type" value="Genomic_DNA"/>
</dbReference>
<feature type="transmembrane region" description="Helical" evidence="1">
    <location>
        <begin position="50"/>
        <end position="72"/>
    </location>
</feature>
<name>A0A365QKF2_9BURK</name>
<sequence length="104" mass="12039">MFLPDLTILDQKALQPMKLRTVTDMLTRYWTYGVFLAPLAPRFGGNWKGIILAATIRTAIVSLPYAILLRAFSSQKTFGWLIVTSAALFYSLWVEFRWSRKNRH</sequence>
<evidence type="ECO:0000256" key="1">
    <source>
        <dbReference type="SAM" id="Phobius"/>
    </source>
</evidence>
<evidence type="ECO:0000313" key="3">
    <source>
        <dbReference type="Proteomes" id="UP000252458"/>
    </source>
</evidence>
<dbReference type="Proteomes" id="UP000252458">
    <property type="component" value="Unassembled WGS sequence"/>
</dbReference>
<keyword evidence="1" id="KW-1133">Transmembrane helix</keyword>
<keyword evidence="3" id="KW-1185">Reference proteome</keyword>
<comment type="caution">
    <text evidence="2">The sequence shown here is derived from an EMBL/GenBank/DDBJ whole genome shotgun (WGS) entry which is preliminary data.</text>
</comment>
<dbReference type="AlphaFoldDB" id="A0A365QKF2"/>
<gene>
    <name evidence="2" type="ORF">DPV79_33875</name>
</gene>